<dbReference type="EMBL" id="MU167249">
    <property type="protein sequence ID" value="KAG0147321.1"/>
    <property type="molecule type" value="Genomic_DNA"/>
</dbReference>
<evidence type="ECO:0000256" key="1">
    <source>
        <dbReference type="SAM" id="MobiDB-lite"/>
    </source>
</evidence>
<proteinExistence type="predicted"/>
<protein>
    <submittedName>
        <fullName evidence="3">Uncharacterized protein</fullName>
    </submittedName>
</protein>
<dbReference type="OrthoDB" id="10450060at2759"/>
<keyword evidence="2" id="KW-0472">Membrane</keyword>
<feature type="transmembrane region" description="Helical" evidence="2">
    <location>
        <begin position="34"/>
        <end position="54"/>
    </location>
</feature>
<accession>A0A9P6TCF9</accession>
<evidence type="ECO:0000313" key="4">
    <source>
        <dbReference type="Proteomes" id="UP000886653"/>
    </source>
</evidence>
<feature type="region of interest" description="Disordered" evidence="1">
    <location>
        <begin position="92"/>
        <end position="121"/>
    </location>
</feature>
<gene>
    <name evidence="3" type="ORF">CROQUDRAFT_656248</name>
</gene>
<keyword evidence="2" id="KW-0812">Transmembrane</keyword>
<evidence type="ECO:0000256" key="2">
    <source>
        <dbReference type="SAM" id="Phobius"/>
    </source>
</evidence>
<dbReference type="AlphaFoldDB" id="A0A9P6TCF9"/>
<name>A0A9P6TCF9_9BASI</name>
<reference evidence="3" key="1">
    <citation type="submission" date="2013-11" db="EMBL/GenBank/DDBJ databases">
        <title>Genome sequence of the fusiform rust pathogen reveals effectors for host alternation and coevolution with pine.</title>
        <authorList>
            <consortium name="DOE Joint Genome Institute"/>
            <person name="Smith K."/>
            <person name="Pendleton A."/>
            <person name="Kubisiak T."/>
            <person name="Anderson C."/>
            <person name="Salamov A."/>
            <person name="Aerts A."/>
            <person name="Riley R."/>
            <person name="Clum A."/>
            <person name="Lindquist E."/>
            <person name="Ence D."/>
            <person name="Campbell M."/>
            <person name="Kronenberg Z."/>
            <person name="Feau N."/>
            <person name="Dhillon B."/>
            <person name="Hamelin R."/>
            <person name="Burleigh J."/>
            <person name="Smith J."/>
            <person name="Yandell M."/>
            <person name="Nelson C."/>
            <person name="Grigoriev I."/>
            <person name="Davis J."/>
        </authorList>
    </citation>
    <scope>NUCLEOTIDE SEQUENCE</scope>
    <source>
        <strain evidence="3">G11</strain>
    </source>
</reference>
<organism evidence="3 4">
    <name type="scientific">Cronartium quercuum f. sp. fusiforme G11</name>
    <dbReference type="NCBI Taxonomy" id="708437"/>
    <lineage>
        <taxon>Eukaryota</taxon>
        <taxon>Fungi</taxon>
        <taxon>Dikarya</taxon>
        <taxon>Basidiomycota</taxon>
        <taxon>Pucciniomycotina</taxon>
        <taxon>Pucciniomycetes</taxon>
        <taxon>Pucciniales</taxon>
        <taxon>Coleosporiaceae</taxon>
        <taxon>Cronartium</taxon>
    </lineage>
</organism>
<sequence length="121" mass="13856">MILDKVLSSYSYHSNLPFDRDTTITTVLVLPENLSFSLCAFAIGLFSLGCYWLFQTMRAIPENHDYTGESGGYNINAERRKRAQKARKWLFNRSERSDNEKASFKDESAGDTLPHLKPSRT</sequence>
<dbReference type="Proteomes" id="UP000886653">
    <property type="component" value="Unassembled WGS sequence"/>
</dbReference>
<comment type="caution">
    <text evidence="3">The sequence shown here is derived from an EMBL/GenBank/DDBJ whole genome shotgun (WGS) entry which is preliminary data.</text>
</comment>
<evidence type="ECO:0000313" key="3">
    <source>
        <dbReference type="EMBL" id="KAG0147321.1"/>
    </source>
</evidence>
<keyword evidence="4" id="KW-1185">Reference proteome</keyword>
<feature type="compositionally biased region" description="Basic and acidic residues" evidence="1">
    <location>
        <begin position="93"/>
        <end position="108"/>
    </location>
</feature>
<keyword evidence="2" id="KW-1133">Transmembrane helix</keyword>